<feature type="compositionally biased region" description="Basic and acidic residues" evidence="6">
    <location>
        <begin position="199"/>
        <end position="232"/>
    </location>
</feature>
<feature type="compositionally biased region" description="Low complexity" evidence="6">
    <location>
        <begin position="49"/>
        <end position="60"/>
    </location>
</feature>
<evidence type="ECO:0000256" key="6">
    <source>
        <dbReference type="SAM" id="MobiDB-lite"/>
    </source>
</evidence>
<feature type="domain" description="RecX second three-helical" evidence="7">
    <location>
        <begin position="366"/>
        <end position="407"/>
    </location>
</feature>
<feature type="compositionally biased region" description="Gly residues" evidence="6">
    <location>
        <begin position="87"/>
        <end position="99"/>
    </location>
</feature>
<feature type="region of interest" description="Disordered" evidence="6">
    <location>
        <begin position="116"/>
        <end position="259"/>
    </location>
</feature>
<feature type="domain" description="RecX first three-helical" evidence="8">
    <location>
        <begin position="320"/>
        <end position="358"/>
    </location>
</feature>
<dbReference type="InterPro" id="IPR036388">
    <property type="entry name" value="WH-like_DNA-bd_sf"/>
</dbReference>
<evidence type="ECO:0000256" key="3">
    <source>
        <dbReference type="ARBA" id="ARBA00018111"/>
    </source>
</evidence>
<keyword evidence="4 5" id="KW-0963">Cytoplasm</keyword>
<dbReference type="HAMAP" id="MF_01114">
    <property type="entry name" value="RecX"/>
    <property type="match status" value="1"/>
</dbReference>
<evidence type="ECO:0000313" key="10">
    <source>
        <dbReference type="Proteomes" id="UP001501598"/>
    </source>
</evidence>
<gene>
    <name evidence="5" type="primary">recX</name>
    <name evidence="9" type="ORF">GCM10023175_46460</name>
</gene>
<name>A0ABP8RXN7_9PSEU</name>
<dbReference type="InterPro" id="IPR053926">
    <property type="entry name" value="RecX_HTH_1st"/>
</dbReference>
<dbReference type="Pfam" id="PF21982">
    <property type="entry name" value="RecX_HTH1"/>
    <property type="match status" value="1"/>
</dbReference>
<dbReference type="PANTHER" id="PTHR33602">
    <property type="entry name" value="REGULATORY PROTEIN RECX FAMILY PROTEIN"/>
    <property type="match status" value="1"/>
</dbReference>
<dbReference type="Gene3D" id="1.10.10.10">
    <property type="entry name" value="Winged helix-like DNA-binding domain superfamily/Winged helix DNA-binding domain"/>
    <property type="match status" value="2"/>
</dbReference>
<dbReference type="InterPro" id="IPR053924">
    <property type="entry name" value="RecX_HTH_2nd"/>
</dbReference>
<proteinExistence type="inferred from homology"/>
<comment type="subcellular location">
    <subcellularLocation>
        <location evidence="1 5">Cytoplasm</location>
    </subcellularLocation>
</comment>
<feature type="compositionally biased region" description="Acidic residues" evidence="6">
    <location>
        <begin position="148"/>
        <end position="158"/>
    </location>
</feature>
<dbReference type="Pfam" id="PF02631">
    <property type="entry name" value="RecX_HTH2"/>
    <property type="match status" value="1"/>
</dbReference>
<dbReference type="Proteomes" id="UP001501598">
    <property type="component" value="Unassembled WGS sequence"/>
</dbReference>
<dbReference type="EMBL" id="BAABGT010000072">
    <property type="protein sequence ID" value="GAA4552508.1"/>
    <property type="molecule type" value="Genomic_DNA"/>
</dbReference>
<feature type="compositionally biased region" description="Low complexity" evidence="6">
    <location>
        <begin position="137"/>
        <end position="147"/>
    </location>
</feature>
<evidence type="ECO:0000256" key="4">
    <source>
        <dbReference type="ARBA" id="ARBA00022490"/>
    </source>
</evidence>
<dbReference type="PANTHER" id="PTHR33602:SF1">
    <property type="entry name" value="REGULATORY PROTEIN RECX FAMILY PROTEIN"/>
    <property type="match status" value="1"/>
</dbReference>
<keyword evidence="10" id="KW-1185">Reference proteome</keyword>
<comment type="caution">
    <text evidence="9">The sequence shown here is derived from an EMBL/GenBank/DDBJ whole genome shotgun (WGS) entry which is preliminary data.</text>
</comment>
<comment type="function">
    <text evidence="5">Modulates RecA activity.</text>
</comment>
<feature type="region of interest" description="Disordered" evidence="6">
    <location>
        <begin position="273"/>
        <end position="314"/>
    </location>
</feature>
<sequence length="483" mass="50153">MAPRTTPGRVGEAAPARHRLAMEDLDPAPSAEVVVASFGDDPAGQDRSGPGTTPGETEPPAVADFTDFPVPAGGGGTAASAAPLDAGGAGGGTSAGDGAGSANAAESVAVAGVGHPVGLGDLAAVGGAVEGPGPAGAVGEAAVGEAAVGEDTEESEDTEDRRPGVADFDGLDAAPDRQPPAELGTLGAPAGESPQLTMDDLRFGRRGARTDRRARTDRELRAERARARERPGRAAPASAGGSGVRGGTAEPRSERLPDDAPALDTAAAAWEAGEFTSIGADPERADRARPRGRERGRARRAVPEEPTEDTRTPEELEAAAREICLRLLTDRARTKHELAARLRQKGIPDEVAQGVLDRFDEVGLIDDEAFAGAWVRSRHTQRGLGRRAIAQELRRKGVAEEIADEALTEVDDEAEARRARELVDRRLRTVTLRGPDDRRKVAQRLVGMLARKGYPAGIAYGVVRAALAEHGADEDELGPPDLD</sequence>
<organism evidence="9 10">
    <name type="scientific">Pseudonocardia xishanensis</name>
    <dbReference type="NCBI Taxonomy" id="630995"/>
    <lineage>
        <taxon>Bacteria</taxon>
        <taxon>Bacillati</taxon>
        <taxon>Actinomycetota</taxon>
        <taxon>Actinomycetes</taxon>
        <taxon>Pseudonocardiales</taxon>
        <taxon>Pseudonocardiaceae</taxon>
        <taxon>Pseudonocardia</taxon>
    </lineage>
</organism>
<feature type="compositionally biased region" description="Basic and acidic residues" evidence="6">
    <location>
        <begin position="281"/>
        <end position="295"/>
    </location>
</feature>
<feature type="region of interest" description="Disordered" evidence="6">
    <location>
        <begin position="1"/>
        <end position="102"/>
    </location>
</feature>
<protein>
    <recommendedName>
        <fullName evidence="3 5">Regulatory protein RecX</fullName>
    </recommendedName>
</protein>
<evidence type="ECO:0000256" key="2">
    <source>
        <dbReference type="ARBA" id="ARBA00009695"/>
    </source>
</evidence>
<evidence type="ECO:0000313" key="9">
    <source>
        <dbReference type="EMBL" id="GAA4552508.1"/>
    </source>
</evidence>
<dbReference type="InterPro" id="IPR003783">
    <property type="entry name" value="Regulatory_RecX"/>
</dbReference>
<evidence type="ECO:0000256" key="1">
    <source>
        <dbReference type="ARBA" id="ARBA00004496"/>
    </source>
</evidence>
<feature type="compositionally biased region" description="Low complexity" evidence="6">
    <location>
        <begin position="118"/>
        <end position="127"/>
    </location>
</feature>
<reference evidence="10" key="1">
    <citation type="journal article" date="2019" name="Int. J. Syst. Evol. Microbiol.">
        <title>The Global Catalogue of Microorganisms (GCM) 10K type strain sequencing project: providing services to taxonomists for standard genome sequencing and annotation.</title>
        <authorList>
            <consortium name="The Broad Institute Genomics Platform"/>
            <consortium name="The Broad Institute Genome Sequencing Center for Infectious Disease"/>
            <person name="Wu L."/>
            <person name="Ma J."/>
        </authorList>
    </citation>
    <scope>NUCLEOTIDE SEQUENCE [LARGE SCALE GENOMIC DNA]</scope>
    <source>
        <strain evidence="10">JCM 17906</strain>
    </source>
</reference>
<comment type="similarity">
    <text evidence="2 5">Belongs to the RecX family.</text>
</comment>
<evidence type="ECO:0000256" key="5">
    <source>
        <dbReference type="HAMAP-Rule" id="MF_01114"/>
    </source>
</evidence>
<dbReference type="RefSeq" id="WP_345422368.1">
    <property type="nucleotide sequence ID" value="NZ_BAABGT010000072.1"/>
</dbReference>
<evidence type="ECO:0000259" key="8">
    <source>
        <dbReference type="Pfam" id="PF21982"/>
    </source>
</evidence>
<accession>A0ABP8RXN7</accession>
<evidence type="ECO:0000259" key="7">
    <source>
        <dbReference type="Pfam" id="PF02631"/>
    </source>
</evidence>